<dbReference type="AlphaFoldDB" id="A0ABD6V854"/>
<gene>
    <name evidence="1" type="ORF">BKM07_17935</name>
</gene>
<accession>A0ABD6V854</accession>
<dbReference type="Proteomes" id="UP000236998">
    <property type="component" value="Unassembled WGS sequence"/>
</dbReference>
<dbReference type="EMBL" id="MLET01000013">
    <property type="protein sequence ID" value="POD67197.1"/>
    <property type="molecule type" value="Genomic_DNA"/>
</dbReference>
<organism evidence="1 2">
    <name type="scientific">Pseudomonas syringae group genomosp. 3</name>
    <dbReference type="NCBI Taxonomy" id="251701"/>
    <lineage>
        <taxon>Bacteria</taxon>
        <taxon>Pseudomonadati</taxon>
        <taxon>Pseudomonadota</taxon>
        <taxon>Gammaproteobacteria</taxon>
        <taxon>Pseudomonadales</taxon>
        <taxon>Pseudomonadaceae</taxon>
        <taxon>Pseudomonas</taxon>
    </lineage>
</organism>
<comment type="caution">
    <text evidence="1">The sequence shown here is derived from an EMBL/GenBank/DDBJ whole genome shotgun (WGS) entry which is preliminary data.</text>
</comment>
<name>A0ABD6V854_9PSED</name>
<dbReference type="RefSeq" id="WP_103409571.1">
    <property type="nucleotide sequence ID" value="NZ_MLET01000013.1"/>
</dbReference>
<protein>
    <submittedName>
        <fullName evidence="1">Uncharacterized protein</fullName>
    </submittedName>
</protein>
<sequence length="83" mass="9010">MVTTAAERQIALDFWTAQLDDTTTLLAHPGSHHKLLVRHAFELCKAQTVSSKDLSDMLELADGALAYAIEAQLDLVDSDGADQ</sequence>
<evidence type="ECO:0000313" key="2">
    <source>
        <dbReference type="Proteomes" id="UP000236998"/>
    </source>
</evidence>
<proteinExistence type="predicted"/>
<reference evidence="1 2" key="1">
    <citation type="submission" date="2016-10" db="EMBL/GenBank/DDBJ databases">
        <title>Comparative genomics of Pseudomonas syringae.</title>
        <authorList>
            <person name="Hulin M.T."/>
        </authorList>
    </citation>
    <scope>NUCLEOTIDE SEQUENCE [LARGE SCALE GENOMIC DNA]</scope>
    <source>
        <strain evidence="1 2">9643</strain>
    </source>
</reference>
<evidence type="ECO:0000313" key="1">
    <source>
        <dbReference type="EMBL" id="POD67197.1"/>
    </source>
</evidence>